<sequence length="141" mass="15692">MIGILLVTHGELGAGLIDGVRIIVGEVSNIDQVPLLEELSLKEYRQRVFAKTRQLDRGKGVLVFADIYGEPPYNAARLNGKNFHQGQYQLIAGVNLPLLVNAVLKRETLNLLTLVKQLEDPQEQGIVMPEYSHRQMGESSD</sequence>
<dbReference type="GO" id="GO:0009401">
    <property type="term" value="P:phosphoenolpyruvate-dependent sugar phosphotransferase system"/>
    <property type="evidence" value="ECO:0007669"/>
    <property type="project" value="UniProtKB-KW"/>
</dbReference>
<dbReference type="InterPro" id="IPR036662">
    <property type="entry name" value="PTS_EIIA_man-typ_sf"/>
</dbReference>
<evidence type="ECO:0000313" key="10">
    <source>
        <dbReference type="Proteomes" id="UP000287239"/>
    </source>
</evidence>
<evidence type="ECO:0000256" key="7">
    <source>
        <dbReference type="ARBA" id="ARBA00022777"/>
    </source>
</evidence>
<evidence type="ECO:0000313" key="9">
    <source>
        <dbReference type="EMBL" id="RST97886.1"/>
    </source>
</evidence>
<evidence type="ECO:0000256" key="3">
    <source>
        <dbReference type="ARBA" id="ARBA00022490"/>
    </source>
</evidence>
<dbReference type="EMBL" id="NGJU01000001">
    <property type="protein sequence ID" value="RST97886.1"/>
    <property type="molecule type" value="Genomic_DNA"/>
</dbReference>
<feature type="domain" description="PTS EIIA type-4" evidence="8">
    <location>
        <begin position="1"/>
        <end position="126"/>
    </location>
</feature>
<dbReference type="PANTHER" id="PTHR33799:SF1">
    <property type="entry name" value="PTS SYSTEM MANNOSE-SPECIFIC EIIAB COMPONENT-RELATED"/>
    <property type="match status" value="1"/>
</dbReference>
<dbReference type="GO" id="GO:0005737">
    <property type="term" value="C:cytoplasm"/>
    <property type="evidence" value="ECO:0007669"/>
    <property type="project" value="UniProtKB-SubCell"/>
</dbReference>
<dbReference type="InterPro" id="IPR033887">
    <property type="entry name" value="PTS_IIA_man"/>
</dbReference>
<evidence type="ECO:0000256" key="2">
    <source>
        <dbReference type="ARBA" id="ARBA00022448"/>
    </source>
</evidence>
<dbReference type="GO" id="GO:0016020">
    <property type="term" value="C:membrane"/>
    <property type="evidence" value="ECO:0007669"/>
    <property type="project" value="InterPro"/>
</dbReference>
<comment type="caution">
    <text evidence="9">The sequence shown here is derived from an EMBL/GenBank/DDBJ whole genome shotgun (WGS) entry which is preliminary data.</text>
</comment>
<accession>A0A429ZW65</accession>
<dbReference type="GO" id="GO:0016301">
    <property type="term" value="F:kinase activity"/>
    <property type="evidence" value="ECO:0007669"/>
    <property type="project" value="UniProtKB-KW"/>
</dbReference>
<evidence type="ECO:0000256" key="4">
    <source>
        <dbReference type="ARBA" id="ARBA00022597"/>
    </source>
</evidence>
<evidence type="ECO:0000256" key="1">
    <source>
        <dbReference type="ARBA" id="ARBA00004496"/>
    </source>
</evidence>
<reference evidence="9 10" key="1">
    <citation type="submission" date="2017-05" db="EMBL/GenBank/DDBJ databases">
        <title>Vagococcus spp. assemblies.</title>
        <authorList>
            <person name="Gulvik C.A."/>
        </authorList>
    </citation>
    <scope>NUCLEOTIDE SEQUENCE [LARGE SCALE GENOMIC DNA]</scope>
    <source>
        <strain evidence="9 10">NCFB 2777</strain>
    </source>
</reference>
<dbReference type="GeneID" id="98566916"/>
<dbReference type="PROSITE" id="PS51096">
    <property type="entry name" value="PTS_EIIA_TYPE_4"/>
    <property type="match status" value="1"/>
</dbReference>
<dbReference type="AlphaFoldDB" id="A0A429ZW65"/>
<evidence type="ECO:0000256" key="5">
    <source>
        <dbReference type="ARBA" id="ARBA00022679"/>
    </source>
</evidence>
<dbReference type="PANTHER" id="PTHR33799">
    <property type="entry name" value="PTS PERMEASE-RELATED-RELATED"/>
    <property type="match status" value="1"/>
</dbReference>
<dbReference type="Pfam" id="PF03610">
    <property type="entry name" value="EIIA-man"/>
    <property type="match status" value="1"/>
</dbReference>
<keyword evidence="5" id="KW-0808">Transferase</keyword>
<organism evidence="9 10">
    <name type="scientific">Vagococcus salmoninarum</name>
    <dbReference type="NCBI Taxonomy" id="2739"/>
    <lineage>
        <taxon>Bacteria</taxon>
        <taxon>Bacillati</taxon>
        <taxon>Bacillota</taxon>
        <taxon>Bacilli</taxon>
        <taxon>Lactobacillales</taxon>
        <taxon>Enterococcaceae</taxon>
        <taxon>Vagococcus</taxon>
    </lineage>
</organism>
<dbReference type="InterPro" id="IPR004701">
    <property type="entry name" value="PTS_EIIA_man-typ"/>
</dbReference>
<keyword evidence="7" id="KW-0418">Kinase</keyword>
<proteinExistence type="predicted"/>
<dbReference type="CDD" id="cd00006">
    <property type="entry name" value="PTS_IIA_man"/>
    <property type="match status" value="1"/>
</dbReference>
<comment type="subcellular location">
    <subcellularLocation>
        <location evidence="1">Cytoplasm</location>
    </subcellularLocation>
</comment>
<keyword evidence="3" id="KW-0963">Cytoplasm</keyword>
<name>A0A429ZW65_9ENTE</name>
<keyword evidence="4" id="KW-0762">Sugar transport</keyword>
<dbReference type="OrthoDB" id="6623712at2"/>
<evidence type="ECO:0000259" key="8">
    <source>
        <dbReference type="PROSITE" id="PS51096"/>
    </source>
</evidence>
<keyword evidence="10" id="KW-1185">Reference proteome</keyword>
<protein>
    <recommendedName>
        <fullName evidence="8">PTS EIIA type-4 domain-containing protein</fullName>
    </recommendedName>
</protein>
<dbReference type="RefSeq" id="WP_126778009.1">
    <property type="nucleotide sequence ID" value="NZ_CAUQJP010000025.1"/>
</dbReference>
<dbReference type="InterPro" id="IPR051471">
    <property type="entry name" value="Bacterial_PTS_sugar_comp"/>
</dbReference>
<dbReference type="Proteomes" id="UP000287239">
    <property type="component" value="Unassembled WGS sequence"/>
</dbReference>
<dbReference type="SUPFAM" id="SSF53062">
    <property type="entry name" value="PTS system fructose IIA component-like"/>
    <property type="match status" value="1"/>
</dbReference>
<evidence type="ECO:0000256" key="6">
    <source>
        <dbReference type="ARBA" id="ARBA00022683"/>
    </source>
</evidence>
<keyword evidence="2" id="KW-0813">Transport</keyword>
<keyword evidence="6" id="KW-0598">Phosphotransferase system</keyword>
<dbReference type="Gene3D" id="3.40.50.510">
    <property type="entry name" value="Phosphotransferase system, mannose-type IIA component"/>
    <property type="match status" value="1"/>
</dbReference>
<gene>
    <name evidence="9" type="ORF">CBF35_00925</name>
</gene>